<feature type="region of interest" description="Disordered" evidence="1">
    <location>
        <begin position="63"/>
        <end position="91"/>
    </location>
</feature>
<evidence type="ECO:0000313" key="2">
    <source>
        <dbReference type="EMBL" id="ROW08802.1"/>
    </source>
</evidence>
<keyword evidence="3" id="KW-1185">Reference proteome</keyword>
<gene>
    <name evidence="2" type="ORF">VMCG_02703</name>
</gene>
<dbReference type="OrthoDB" id="10651483at2759"/>
<reference evidence="2 3" key="1">
    <citation type="submission" date="2015-09" db="EMBL/GenBank/DDBJ databases">
        <title>Host preference determinants of Valsa canker pathogens revealed by comparative genomics.</title>
        <authorList>
            <person name="Yin Z."/>
            <person name="Huang L."/>
        </authorList>
    </citation>
    <scope>NUCLEOTIDE SEQUENCE [LARGE SCALE GENOMIC DNA]</scope>
    <source>
        <strain evidence="2 3">03-1</strain>
    </source>
</reference>
<name>A0A423WZD2_9PEZI</name>
<evidence type="ECO:0000313" key="3">
    <source>
        <dbReference type="Proteomes" id="UP000283895"/>
    </source>
</evidence>
<proteinExistence type="predicted"/>
<organism evidence="2 3">
    <name type="scientific">Cytospora schulzeri</name>
    <dbReference type="NCBI Taxonomy" id="448051"/>
    <lineage>
        <taxon>Eukaryota</taxon>
        <taxon>Fungi</taxon>
        <taxon>Dikarya</taxon>
        <taxon>Ascomycota</taxon>
        <taxon>Pezizomycotina</taxon>
        <taxon>Sordariomycetes</taxon>
        <taxon>Sordariomycetidae</taxon>
        <taxon>Diaporthales</taxon>
        <taxon>Cytosporaceae</taxon>
        <taxon>Cytospora</taxon>
    </lineage>
</organism>
<dbReference type="Proteomes" id="UP000283895">
    <property type="component" value="Unassembled WGS sequence"/>
</dbReference>
<accession>A0A423WZD2</accession>
<dbReference type="AlphaFoldDB" id="A0A423WZD2"/>
<feature type="compositionally biased region" description="Low complexity" evidence="1">
    <location>
        <begin position="64"/>
        <end position="83"/>
    </location>
</feature>
<protein>
    <submittedName>
        <fullName evidence="2">Uncharacterized protein</fullName>
    </submittedName>
</protein>
<dbReference type="EMBL" id="LKEA01000005">
    <property type="protein sequence ID" value="ROW08802.1"/>
    <property type="molecule type" value="Genomic_DNA"/>
</dbReference>
<comment type="caution">
    <text evidence="2">The sequence shown here is derived from an EMBL/GenBank/DDBJ whole genome shotgun (WGS) entry which is preliminary data.</text>
</comment>
<sequence length="217" mass="24662">MSWPSISESDFPWLPIPEEGISRDVDPQLYGLPANYHILPEDLRARARSQRLALSLTYSNREVSASIPSSSTSQQPTTHPGSTGRESELPNILHQPVVSPAIDGDGGLEDDCRKNPNMQLFLQRHPSPTIRDRAVRRDMIARRTLGELYQQYNQDTYNVIEKRTKMTQDVETRDQELHGGMQWFTPAGNENGRKKPKHYCRSLQGIAAAHMRKHPHS</sequence>
<evidence type="ECO:0000256" key="1">
    <source>
        <dbReference type="SAM" id="MobiDB-lite"/>
    </source>
</evidence>